<keyword evidence="1" id="KW-0175">Coiled coil</keyword>
<reference evidence="2 3" key="1">
    <citation type="submission" date="2019-02" db="EMBL/GenBank/DDBJ databases">
        <title>Kribbella capetownensis sp. nov. and Kribbella speibonae sp. nov., isolated from soil.</title>
        <authorList>
            <person name="Curtis S.M."/>
            <person name="Norton I."/>
            <person name="Everest G.J."/>
            <person name="Meyers P.R."/>
        </authorList>
    </citation>
    <scope>NUCLEOTIDE SEQUENCE [LARGE SCALE GENOMIC DNA]</scope>
    <source>
        <strain evidence="2 3">YM53</strain>
    </source>
</reference>
<accession>A0A4V2M3Y2</accession>
<protein>
    <submittedName>
        <fullName evidence="2">Uncharacterized protein</fullName>
    </submittedName>
</protein>
<proteinExistence type="predicted"/>
<dbReference type="OrthoDB" id="9899293at2"/>
<feature type="coiled-coil region" evidence="1">
    <location>
        <begin position="48"/>
        <end position="75"/>
    </location>
</feature>
<keyword evidence="3" id="KW-1185">Reference proteome</keyword>
<organism evidence="2 3">
    <name type="scientific">Kribbella capetownensis</name>
    <dbReference type="NCBI Taxonomy" id="1572659"/>
    <lineage>
        <taxon>Bacteria</taxon>
        <taxon>Bacillati</taxon>
        <taxon>Actinomycetota</taxon>
        <taxon>Actinomycetes</taxon>
        <taxon>Propionibacteriales</taxon>
        <taxon>Kribbellaceae</taxon>
        <taxon>Kribbella</taxon>
    </lineage>
</organism>
<dbReference type="RefSeq" id="WP_131519369.1">
    <property type="nucleotide sequence ID" value="NZ_SJKD01000019.1"/>
</dbReference>
<evidence type="ECO:0000256" key="1">
    <source>
        <dbReference type="SAM" id="Coils"/>
    </source>
</evidence>
<sequence>MSELPTWNEIAGHALASLNEARLGLSNARDWMNSDWSDGHGPADHEKRHEAAQLIREAKQLIEQAKDALRASAERVAR</sequence>
<name>A0A4V2M3Y2_9ACTN</name>
<dbReference type="EMBL" id="SJKD01000019">
    <property type="protein sequence ID" value="TCC33882.1"/>
    <property type="molecule type" value="Genomic_DNA"/>
</dbReference>
<evidence type="ECO:0000313" key="2">
    <source>
        <dbReference type="EMBL" id="TCC33882.1"/>
    </source>
</evidence>
<dbReference type="Proteomes" id="UP000293342">
    <property type="component" value="Unassembled WGS sequence"/>
</dbReference>
<comment type="caution">
    <text evidence="2">The sequence shown here is derived from an EMBL/GenBank/DDBJ whole genome shotgun (WGS) entry which is preliminary data.</text>
</comment>
<dbReference type="AlphaFoldDB" id="A0A4V2M3Y2"/>
<evidence type="ECO:0000313" key="3">
    <source>
        <dbReference type="Proteomes" id="UP000293342"/>
    </source>
</evidence>
<gene>
    <name evidence="2" type="ORF">E0H75_42245</name>
</gene>